<organism evidence="3">
    <name type="scientific">Panstrongylus lignarius</name>
    <dbReference type="NCBI Taxonomy" id="156445"/>
    <lineage>
        <taxon>Eukaryota</taxon>
        <taxon>Metazoa</taxon>
        <taxon>Ecdysozoa</taxon>
        <taxon>Arthropoda</taxon>
        <taxon>Hexapoda</taxon>
        <taxon>Insecta</taxon>
        <taxon>Pterygota</taxon>
        <taxon>Neoptera</taxon>
        <taxon>Paraneoptera</taxon>
        <taxon>Hemiptera</taxon>
        <taxon>Heteroptera</taxon>
        <taxon>Panheteroptera</taxon>
        <taxon>Cimicomorpha</taxon>
        <taxon>Reduviidae</taxon>
        <taxon>Triatominae</taxon>
        <taxon>Panstrongylus</taxon>
    </lineage>
</organism>
<proteinExistence type="predicted"/>
<evidence type="ECO:0000256" key="2">
    <source>
        <dbReference type="SAM" id="SignalP"/>
    </source>
</evidence>
<keyword evidence="2" id="KW-0732">Signal</keyword>
<dbReference type="EMBL" id="GFTR01002036">
    <property type="protein sequence ID" value="JAW14390.1"/>
    <property type="molecule type" value="Transcribed_RNA"/>
</dbReference>
<evidence type="ECO:0000313" key="3">
    <source>
        <dbReference type="EMBL" id="JAW14390.1"/>
    </source>
</evidence>
<protein>
    <submittedName>
        <fullName evidence="3">Putative secreted protein</fullName>
    </submittedName>
</protein>
<feature type="chain" id="PRO_5012578567" evidence="2">
    <location>
        <begin position="25"/>
        <end position="121"/>
    </location>
</feature>
<reference evidence="3" key="1">
    <citation type="journal article" date="2018" name="PLoS Negl. Trop. Dis.">
        <title>An insight into the salivary gland and fat body transcriptome of Panstrongylus lignarius (Hemiptera: Heteroptera), the main vector of Chagas disease in Peru.</title>
        <authorList>
            <person name="Nevoa J.C."/>
            <person name="Mendes M.T."/>
            <person name="da Silva M.V."/>
            <person name="Soares S.C."/>
            <person name="Oliveira C.J.F."/>
            <person name="Ribeiro J.M.C."/>
        </authorList>
    </citation>
    <scope>NUCLEOTIDE SEQUENCE</scope>
</reference>
<sequence>MKNQLKITVLCLFMCLVNLSAVHTRKVSVSRIYDDNDSQYKDGGTSLKDDDDIVVSLYEDLRSKFDDSDDAELNLYEDDRLNPNSEEISSKDEAKDYGKPLFLTPYIERGDIERCSTGRPG</sequence>
<feature type="region of interest" description="Disordered" evidence="1">
    <location>
        <begin position="75"/>
        <end position="96"/>
    </location>
</feature>
<evidence type="ECO:0000256" key="1">
    <source>
        <dbReference type="SAM" id="MobiDB-lite"/>
    </source>
</evidence>
<feature type="signal peptide" evidence="2">
    <location>
        <begin position="1"/>
        <end position="24"/>
    </location>
</feature>
<accession>A0A224Y0D3</accession>
<name>A0A224Y0D3_9HEMI</name>
<dbReference type="AlphaFoldDB" id="A0A224Y0D3"/>